<dbReference type="InterPro" id="IPR036264">
    <property type="entry name" value="Bact_exopeptidase_dim_dom"/>
</dbReference>
<evidence type="ECO:0000313" key="5">
    <source>
        <dbReference type="Proteomes" id="UP001059773"/>
    </source>
</evidence>
<dbReference type="InterPro" id="IPR002933">
    <property type="entry name" value="Peptidase_M20"/>
</dbReference>
<dbReference type="Gene3D" id="3.40.630.10">
    <property type="entry name" value="Zn peptidases"/>
    <property type="match status" value="1"/>
</dbReference>
<evidence type="ECO:0000313" key="4">
    <source>
        <dbReference type="EMBL" id="UUI04276.1"/>
    </source>
</evidence>
<dbReference type="Pfam" id="PF07687">
    <property type="entry name" value="M20_dimer"/>
    <property type="match status" value="1"/>
</dbReference>
<keyword evidence="5" id="KW-1185">Reference proteome</keyword>
<dbReference type="Proteomes" id="UP001059773">
    <property type="component" value="Chromosome"/>
</dbReference>
<proteinExistence type="predicted"/>
<keyword evidence="1" id="KW-0479">Metal-binding</keyword>
<dbReference type="SUPFAM" id="SSF55031">
    <property type="entry name" value="Bacterial exopeptidase dimerisation domain"/>
    <property type="match status" value="1"/>
</dbReference>
<dbReference type="Gene3D" id="3.30.70.360">
    <property type="match status" value="1"/>
</dbReference>
<keyword evidence="2" id="KW-0378">Hydrolase</keyword>
<evidence type="ECO:0000256" key="2">
    <source>
        <dbReference type="ARBA" id="ARBA00022801"/>
    </source>
</evidence>
<sequence length="407" mass="44076">MTISEQMKKIQANEHVQKALQQIQAEEEFTIKQQVMLTEIPAPPFKEERRAEAFKKILEDYDLEDVHMDEEGNVFGKRSGTGNGPTLVVSAHLDTVFPEGTDTTVKEKDGKLYAPGIGDDTRGLAEVLAVIRALQDSELKTIGDIIIGGTVGEEGAGDLRGVKAYFNENKADGYISIDGSNLETMTYLGTGSFRYRVTFQGKGGHSFGDFGTPSATHALGRAVAAIADLETKKLPKTTFSVGPVEGGSSVNAISEQASMEVDLRSNAMEELEALDKKFHRIIEAACHEENERWEKDSMTVTVEKFGNRPPATQSKDAPIVQALAEAIKSVGREPIYGQASSTDANYPMSLGIPSVTSCLGGKAGGAHTLKEWFDPEDAYLGVQKHLLLILSLVGIDELTTPILDKKV</sequence>
<dbReference type="InterPro" id="IPR011650">
    <property type="entry name" value="Peptidase_M20_dimer"/>
</dbReference>
<feature type="domain" description="Peptidase M20 dimerisation" evidence="3">
    <location>
        <begin position="191"/>
        <end position="288"/>
    </location>
</feature>
<reference evidence="4" key="1">
    <citation type="submission" date="2022-07" db="EMBL/GenBank/DDBJ databases">
        <title>FELIX.</title>
        <authorList>
            <person name="Wan K.H."/>
            <person name="Park S."/>
            <person name="Lawrence Q."/>
            <person name="Eichenberger J.P."/>
            <person name="Booth B.W."/>
            <person name="Piaggio A.J."/>
            <person name="Chandler J.C."/>
            <person name="Franklin A.B."/>
            <person name="Celniker S.E."/>
        </authorList>
    </citation>
    <scope>NUCLEOTIDE SEQUENCE</scope>
    <source>
        <strain evidence="4">QA-1986 374</strain>
    </source>
</reference>
<dbReference type="PANTHER" id="PTHR43808:SF17">
    <property type="entry name" value="PEPTIDASE M20"/>
    <property type="match status" value="1"/>
</dbReference>
<dbReference type="PANTHER" id="PTHR43808">
    <property type="entry name" value="ACETYLORNITHINE DEACETYLASE"/>
    <property type="match status" value="1"/>
</dbReference>
<accession>A0ABY5JW29</accession>
<dbReference type="InterPro" id="IPR050072">
    <property type="entry name" value="Peptidase_M20A"/>
</dbReference>
<organism evidence="4 5">
    <name type="scientific">Oceanobacillus jeddahense</name>
    <dbReference type="NCBI Taxonomy" id="1462527"/>
    <lineage>
        <taxon>Bacteria</taxon>
        <taxon>Bacillati</taxon>
        <taxon>Bacillota</taxon>
        <taxon>Bacilli</taxon>
        <taxon>Bacillales</taxon>
        <taxon>Bacillaceae</taxon>
        <taxon>Oceanobacillus</taxon>
    </lineage>
</organism>
<dbReference type="Pfam" id="PF01546">
    <property type="entry name" value="Peptidase_M20"/>
    <property type="match status" value="1"/>
</dbReference>
<gene>
    <name evidence="4" type="ORF">NP439_06335</name>
</gene>
<dbReference type="RefSeq" id="WP_256709222.1">
    <property type="nucleotide sequence ID" value="NZ_CP101914.1"/>
</dbReference>
<dbReference type="EMBL" id="CP101914">
    <property type="protein sequence ID" value="UUI04276.1"/>
    <property type="molecule type" value="Genomic_DNA"/>
</dbReference>
<name>A0ABY5JW29_9BACI</name>
<evidence type="ECO:0000259" key="3">
    <source>
        <dbReference type="Pfam" id="PF07687"/>
    </source>
</evidence>
<evidence type="ECO:0000256" key="1">
    <source>
        <dbReference type="ARBA" id="ARBA00022723"/>
    </source>
</evidence>
<protein>
    <submittedName>
        <fullName evidence="4">M20/M25/M40 family metallo-hydrolase</fullName>
    </submittedName>
</protein>
<dbReference type="SUPFAM" id="SSF53187">
    <property type="entry name" value="Zn-dependent exopeptidases"/>
    <property type="match status" value="1"/>
</dbReference>